<organism evidence="2 3">
    <name type="scientific">Vitis vinifera</name>
    <name type="common">Grape</name>
    <dbReference type="NCBI Taxonomy" id="29760"/>
    <lineage>
        <taxon>Eukaryota</taxon>
        <taxon>Viridiplantae</taxon>
        <taxon>Streptophyta</taxon>
        <taxon>Embryophyta</taxon>
        <taxon>Tracheophyta</taxon>
        <taxon>Spermatophyta</taxon>
        <taxon>Magnoliopsida</taxon>
        <taxon>eudicotyledons</taxon>
        <taxon>Gunneridae</taxon>
        <taxon>Pentapetalae</taxon>
        <taxon>rosids</taxon>
        <taxon>Vitales</taxon>
        <taxon>Vitaceae</taxon>
        <taxon>Viteae</taxon>
        <taxon>Vitis</taxon>
    </lineage>
</organism>
<feature type="compositionally biased region" description="Basic residues" evidence="1">
    <location>
        <begin position="194"/>
        <end position="215"/>
    </location>
</feature>
<accession>A0A438I845</accession>
<evidence type="ECO:0000313" key="3">
    <source>
        <dbReference type="Proteomes" id="UP000288805"/>
    </source>
</evidence>
<dbReference type="PANTHER" id="PTHR28096">
    <property type="entry name" value="PROTEIN FAF1"/>
    <property type="match status" value="1"/>
</dbReference>
<dbReference type="Proteomes" id="UP000288805">
    <property type="component" value="Unassembled WGS sequence"/>
</dbReference>
<dbReference type="PANTHER" id="PTHR28096:SF1">
    <property type="entry name" value="PROTEIN FAF1"/>
    <property type="match status" value="1"/>
</dbReference>
<feature type="compositionally biased region" description="Low complexity" evidence="1">
    <location>
        <begin position="178"/>
        <end position="193"/>
    </location>
</feature>
<dbReference type="EMBL" id="QGNW01000133">
    <property type="protein sequence ID" value="RVW92880.1"/>
    <property type="molecule type" value="Genomic_DNA"/>
</dbReference>
<dbReference type="InterPro" id="IPR027973">
    <property type="entry name" value="FSAF1-like"/>
</dbReference>
<evidence type="ECO:0000313" key="2">
    <source>
        <dbReference type="EMBL" id="RVW92880.1"/>
    </source>
</evidence>
<feature type="region of interest" description="Disordered" evidence="1">
    <location>
        <begin position="176"/>
        <end position="215"/>
    </location>
</feature>
<reference evidence="2 3" key="1">
    <citation type="journal article" date="2018" name="PLoS Genet.">
        <title>Population sequencing reveals clonal diversity and ancestral inbreeding in the grapevine cultivar Chardonnay.</title>
        <authorList>
            <person name="Roach M.J."/>
            <person name="Johnson D.L."/>
            <person name="Bohlmann J."/>
            <person name="van Vuuren H.J."/>
            <person name="Jones S.J."/>
            <person name="Pretorius I.S."/>
            <person name="Schmidt S.A."/>
            <person name="Borneman A.R."/>
        </authorList>
    </citation>
    <scope>NUCLEOTIDE SEQUENCE [LARGE SCALE GENOMIC DNA]</scope>
    <source>
        <strain evidence="3">cv. Chardonnay</strain>
        <tissue evidence="2">Leaf</tissue>
    </source>
</reference>
<comment type="caution">
    <text evidence="2">The sequence shown here is derived from an EMBL/GenBank/DDBJ whole genome shotgun (WGS) entry which is preliminary data.</text>
</comment>
<proteinExistence type="predicted"/>
<protein>
    <submittedName>
        <fullName evidence="2">Uncharacterized protein</fullName>
    </submittedName>
</protein>
<gene>
    <name evidence="2" type="ORF">CK203_040436</name>
</gene>
<sequence>MDVSKPTDCIEGFSKFHPLLSSGGLSWAVLGFCARVWWGWSCVMWSWNADADTGERRSIPLHSSLCKFRKSKLNSISGSSRMTWKERKELENKKIVSLGGKPPKKQRLPLSVARAQMKNQKEREQKCYKSLILGRYERKLGGGTKRAVERRMPEDRVLKSSEGHFRNGVLDVKHLLHSGPSRNNESSSSYISKGQKKKGGGKNKRSKKGGGIKLH</sequence>
<dbReference type="Pfam" id="PF15375">
    <property type="entry name" value="FSAF1"/>
    <property type="match status" value="1"/>
</dbReference>
<evidence type="ECO:0000256" key="1">
    <source>
        <dbReference type="SAM" id="MobiDB-lite"/>
    </source>
</evidence>
<name>A0A438I845_VITVI</name>
<dbReference type="AlphaFoldDB" id="A0A438I845"/>
<dbReference type="InterPro" id="IPR053030">
    <property type="entry name" value="Ribosomal_biogenesis_FAF1-like"/>
</dbReference>